<dbReference type="EMBL" id="CP013345">
    <property type="protein sequence ID" value="AMU92561.1"/>
    <property type="molecule type" value="Genomic_DNA"/>
</dbReference>
<dbReference type="KEGG" id="smaz:LH19_26340"/>
<accession>A0AAC9FHH0</accession>
<protein>
    <recommendedName>
        <fullName evidence="3">Phytanoyl-CoA dioxygenase</fullName>
    </recommendedName>
</protein>
<geneLocation type="plasmid" evidence="1 2">
    <name>unnamed1</name>
</geneLocation>
<gene>
    <name evidence="1" type="ORF">ATM17_30340</name>
</gene>
<dbReference type="InterPro" id="IPR008775">
    <property type="entry name" value="Phytyl_CoA_dOase-like"/>
</dbReference>
<keyword evidence="1" id="KW-0614">Plasmid</keyword>
<organism evidence="1 2">
    <name type="scientific">Sphingopyxis macrogoltabida</name>
    <name type="common">Sphingomonas macrogoltabidus</name>
    <dbReference type="NCBI Taxonomy" id="33050"/>
    <lineage>
        <taxon>Bacteria</taxon>
        <taxon>Pseudomonadati</taxon>
        <taxon>Pseudomonadota</taxon>
        <taxon>Alphaproteobacteria</taxon>
        <taxon>Sphingomonadales</taxon>
        <taxon>Sphingomonadaceae</taxon>
        <taxon>Sphingopyxis</taxon>
    </lineage>
</organism>
<dbReference type="PANTHER" id="PTHR20883:SF46">
    <property type="entry name" value="PHYTANOYL-COA HYDROXYLASE"/>
    <property type="match status" value="1"/>
</dbReference>
<evidence type="ECO:0008006" key="3">
    <source>
        <dbReference type="Google" id="ProtNLM"/>
    </source>
</evidence>
<dbReference type="Gene3D" id="2.60.120.620">
    <property type="entry name" value="q2cbj1_9rhob like domain"/>
    <property type="match status" value="1"/>
</dbReference>
<name>A0AAC9FHH0_SPHMC</name>
<reference evidence="2" key="1">
    <citation type="submission" date="2015-11" db="EMBL/GenBank/DDBJ databases">
        <title>Complete genome sequence of a polyethylene-glycol degrader Sphingopyxis macrogoltabida 203N (NBRC 111659).</title>
        <authorList>
            <person name="Yoshiyuki O."/>
            <person name="Shouta N."/>
            <person name="Nagata Y."/>
            <person name="Numata M."/>
            <person name="Tsuchikane K."/>
            <person name="Hosoyama A."/>
            <person name="Yamazoe A."/>
            <person name="Tsuda M."/>
            <person name="Fujita N."/>
            <person name="Kawai F."/>
        </authorList>
    </citation>
    <scope>NUCLEOTIDE SEQUENCE [LARGE SCALE GENOMIC DNA]</scope>
    <source>
        <strain evidence="2">203N</strain>
        <plasmid evidence="2">unnamed1</plasmid>
    </source>
</reference>
<dbReference type="GO" id="GO:0016706">
    <property type="term" value="F:2-oxoglutarate-dependent dioxygenase activity"/>
    <property type="evidence" value="ECO:0007669"/>
    <property type="project" value="UniProtKB-ARBA"/>
</dbReference>
<reference evidence="1 2" key="2">
    <citation type="journal article" date="2016" name="Genome Announc.">
        <title>Complete Genome Sequence of Sphingopyxis macrogoltabida Strain 203N (NBRC 111659), a Polyethylene Glycol Degrader.</title>
        <authorList>
            <person name="Ohtsubo Y."/>
            <person name="Nonoyama S."/>
            <person name="Nagata Y."/>
            <person name="Numata M."/>
            <person name="Tsuchikane K."/>
            <person name="Hosoyama A."/>
            <person name="Yamazoe A."/>
            <person name="Tsuda M."/>
            <person name="Fujita N."/>
            <person name="Kawai F."/>
        </authorList>
    </citation>
    <scope>NUCLEOTIDE SEQUENCE [LARGE SCALE GENOMIC DNA]</scope>
    <source>
        <strain evidence="1 2">203N</strain>
    </source>
</reference>
<dbReference type="RefSeq" id="WP_054734524.1">
    <property type="nucleotide sequence ID" value="NZ_CP009430.1"/>
</dbReference>
<evidence type="ECO:0000313" key="2">
    <source>
        <dbReference type="Proteomes" id="UP000076088"/>
    </source>
</evidence>
<dbReference type="AlphaFoldDB" id="A0AAC9FHH0"/>
<dbReference type="GO" id="GO:0005506">
    <property type="term" value="F:iron ion binding"/>
    <property type="evidence" value="ECO:0007669"/>
    <property type="project" value="UniProtKB-ARBA"/>
</dbReference>
<sequence length="276" mass="31027">MMEISELEKARPPKVREPRYASDRQRFFKERGWIMIEDILTPDEVREARAELERIESGELEVTYKPGKSAVAYQSTGKYSKVADKTLDPSRYSEVFRKITRSPVVADIVKEVTGLQSIRLFGDQVIRKSPEAEGGIGSGVHQDLPFYPLDRAGGCVMWVALDDLPDTAGTLRFIEGSHKWGPVGRRQNVAGWLADHPEDEALTTEPFALKAGSCTIHDILTLHGTSPNRWDRPRVGYMMSFIPADTRFTGMPSRWTDGLGLEIDGFLDHEYFPVVG</sequence>
<dbReference type="Proteomes" id="UP000076088">
    <property type="component" value="Plasmid unnamed1"/>
</dbReference>
<keyword evidence="2" id="KW-1185">Reference proteome</keyword>
<proteinExistence type="predicted"/>
<dbReference type="Pfam" id="PF05721">
    <property type="entry name" value="PhyH"/>
    <property type="match status" value="1"/>
</dbReference>
<evidence type="ECO:0000313" key="1">
    <source>
        <dbReference type="EMBL" id="AMU92561.1"/>
    </source>
</evidence>
<dbReference type="SUPFAM" id="SSF51197">
    <property type="entry name" value="Clavaminate synthase-like"/>
    <property type="match status" value="1"/>
</dbReference>
<dbReference type="PANTHER" id="PTHR20883">
    <property type="entry name" value="PHYTANOYL-COA DIOXYGENASE DOMAIN CONTAINING 1"/>
    <property type="match status" value="1"/>
</dbReference>